<comment type="catalytic activity">
    <reaction evidence="1">
        <text>Random hydrolysis of (1-&gt;4)-beta-D-mannosidic linkages in mannans, galactomannans and glucomannans.</text>
        <dbReference type="EC" id="3.2.1.78"/>
    </reaction>
</comment>
<dbReference type="Proteomes" id="UP001556367">
    <property type="component" value="Unassembled WGS sequence"/>
</dbReference>
<evidence type="ECO:0000256" key="2">
    <source>
        <dbReference type="ARBA" id="ARBA00004613"/>
    </source>
</evidence>
<evidence type="ECO:0000313" key="11">
    <source>
        <dbReference type="EMBL" id="KAL0951085.1"/>
    </source>
</evidence>
<sequence length="473" mass="52889">MLSRTVVCACSQISRNSYPNVRSPTRSRRSARMKLLWLLLPLALQVFAHTLDARAGKSKAPKGFVTTRGTNFVLDGKPFAFVGANSYWLPLLTSQEDVETTFRSMQKAGIKVLRTWGFNAINGSELAGALDSGLTYYQVWNGSQWTLNDGPQGLQRLDKVISTAGKYGIKVILAFTNNWVGYGGSELYVNWIAGAGKTHDIFFTDRRIVASYQRYVKTIVNRYKSSPNIFAWELMNEARCLGDLPAGPNCVPFSGTISKWYKEQSAFIRNLDPFHMITTGGEGQFTWKNPVKYWLNGQLVSDYNFNGQAGEDFDGDLALPNIDFGTYHSYPQYWYSDLDKPGSNFTLKAWGLQWIDYHAKAAKKIGKPVILEEFGVSGLGKIILVPLLWLGANDAWRVSAAIEDEQPHTDINYSIMPWQFGQLGLKEKNRLIKYADAIIDGASPNDGFAIFPNQTTIWNIFTSAAKVQNARSG</sequence>
<gene>
    <name evidence="11" type="ORF">HGRIS_007823</name>
</gene>
<dbReference type="Pfam" id="PF26410">
    <property type="entry name" value="GH5_mannosidase"/>
    <property type="match status" value="1"/>
</dbReference>
<keyword evidence="8" id="KW-0326">Glycosidase</keyword>
<feature type="domain" description="Glycoside hydrolase family 5" evidence="10">
    <location>
        <begin position="63"/>
        <end position="377"/>
    </location>
</feature>
<evidence type="ECO:0000256" key="5">
    <source>
        <dbReference type="ARBA" id="ARBA00022525"/>
    </source>
</evidence>
<keyword evidence="5" id="KW-0964">Secreted</keyword>
<evidence type="ECO:0000256" key="9">
    <source>
        <dbReference type="SAM" id="SignalP"/>
    </source>
</evidence>
<dbReference type="InterPro" id="IPR017853">
    <property type="entry name" value="GH"/>
</dbReference>
<dbReference type="InterPro" id="IPR045053">
    <property type="entry name" value="MAN-like"/>
</dbReference>
<dbReference type="PANTHER" id="PTHR31451:SF39">
    <property type="entry name" value="MANNAN ENDO-1,4-BETA-MANNOSIDASE 1"/>
    <property type="match status" value="1"/>
</dbReference>
<dbReference type="PANTHER" id="PTHR31451">
    <property type="match status" value="1"/>
</dbReference>
<name>A0ABR3J7E6_9AGAR</name>
<comment type="subcellular location">
    <subcellularLocation>
        <location evidence="2">Secreted</location>
    </subcellularLocation>
</comment>
<dbReference type="SUPFAM" id="SSF51445">
    <property type="entry name" value="(Trans)glycosidases"/>
    <property type="match status" value="1"/>
</dbReference>
<evidence type="ECO:0000256" key="3">
    <source>
        <dbReference type="ARBA" id="ARBA00005641"/>
    </source>
</evidence>
<keyword evidence="12" id="KW-1185">Reference proteome</keyword>
<proteinExistence type="inferred from homology"/>
<keyword evidence="7" id="KW-0378">Hydrolase</keyword>
<protein>
    <recommendedName>
        <fullName evidence="4">mannan endo-1,4-beta-mannosidase</fullName>
        <ecNumber evidence="4">3.2.1.78</ecNumber>
    </recommendedName>
</protein>
<evidence type="ECO:0000256" key="7">
    <source>
        <dbReference type="ARBA" id="ARBA00022801"/>
    </source>
</evidence>
<keyword evidence="6 9" id="KW-0732">Signal</keyword>
<reference evidence="12" key="1">
    <citation type="submission" date="2024-06" db="EMBL/GenBank/DDBJ databases">
        <title>Multi-omics analyses provide insights into the biosynthesis of the anticancer antibiotic pleurotin in Hohenbuehelia grisea.</title>
        <authorList>
            <person name="Weaver J.A."/>
            <person name="Alberti F."/>
        </authorList>
    </citation>
    <scope>NUCLEOTIDE SEQUENCE [LARGE SCALE GENOMIC DNA]</scope>
    <source>
        <strain evidence="12">T-177</strain>
    </source>
</reference>
<evidence type="ECO:0000256" key="8">
    <source>
        <dbReference type="ARBA" id="ARBA00023295"/>
    </source>
</evidence>
<feature type="signal peptide" evidence="9">
    <location>
        <begin position="1"/>
        <end position="48"/>
    </location>
</feature>
<evidence type="ECO:0000256" key="6">
    <source>
        <dbReference type="ARBA" id="ARBA00022729"/>
    </source>
</evidence>
<evidence type="ECO:0000256" key="4">
    <source>
        <dbReference type="ARBA" id="ARBA00012706"/>
    </source>
</evidence>
<dbReference type="Gene3D" id="3.20.20.80">
    <property type="entry name" value="Glycosidases"/>
    <property type="match status" value="1"/>
</dbReference>
<evidence type="ECO:0000256" key="1">
    <source>
        <dbReference type="ARBA" id="ARBA00001678"/>
    </source>
</evidence>
<comment type="caution">
    <text evidence="11">The sequence shown here is derived from an EMBL/GenBank/DDBJ whole genome shotgun (WGS) entry which is preliminary data.</text>
</comment>
<evidence type="ECO:0000259" key="10">
    <source>
        <dbReference type="Pfam" id="PF26410"/>
    </source>
</evidence>
<evidence type="ECO:0000313" key="12">
    <source>
        <dbReference type="Proteomes" id="UP001556367"/>
    </source>
</evidence>
<organism evidence="11 12">
    <name type="scientific">Hohenbuehelia grisea</name>
    <dbReference type="NCBI Taxonomy" id="104357"/>
    <lineage>
        <taxon>Eukaryota</taxon>
        <taxon>Fungi</taxon>
        <taxon>Dikarya</taxon>
        <taxon>Basidiomycota</taxon>
        <taxon>Agaricomycotina</taxon>
        <taxon>Agaricomycetes</taxon>
        <taxon>Agaricomycetidae</taxon>
        <taxon>Agaricales</taxon>
        <taxon>Pleurotineae</taxon>
        <taxon>Pleurotaceae</taxon>
        <taxon>Hohenbuehelia</taxon>
    </lineage>
</organism>
<dbReference type="InterPro" id="IPR001547">
    <property type="entry name" value="Glyco_hydro_5"/>
</dbReference>
<comment type="similarity">
    <text evidence="3">Belongs to the glycosyl hydrolase 5 (cellulase A) family.</text>
</comment>
<accession>A0ABR3J7E6</accession>
<dbReference type="EMBL" id="JASNQZ010000011">
    <property type="protein sequence ID" value="KAL0951085.1"/>
    <property type="molecule type" value="Genomic_DNA"/>
</dbReference>
<feature type="chain" id="PRO_5047364750" description="mannan endo-1,4-beta-mannosidase" evidence="9">
    <location>
        <begin position="49"/>
        <end position="473"/>
    </location>
</feature>
<dbReference type="EC" id="3.2.1.78" evidence="4"/>